<comment type="caution">
    <text evidence="1">The sequence shown here is derived from an EMBL/GenBank/DDBJ whole genome shotgun (WGS) entry which is preliminary data.</text>
</comment>
<keyword evidence="2" id="KW-1185">Reference proteome</keyword>
<gene>
    <name evidence="1" type="ORF">C8N42_10841</name>
</gene>
<dbReference type="OrthoDB" id="7874921at2"/>
<dbReference type="RefSeq" id="WP_107816753.1">
    <property type="nucleotide sequence ID" value="NZ_QAOH01000008.1"/>
</dbReference>
<evidence type="ECO:0000313" key="2">
    <source>
        <dbReference type="Proteomes" id="UP000244077"/>
    </source>
</evidence>
<organism evidence="1 2">
    <name type="scientific">Celeribacter persicus</name>
    <dbReference type="NCBI Taxonomy" id="1651082"/>
    <lineage>
        <taxon>Bacteria</taxon>
        <taxon>Pseudomonadati</taxon>
        <taxon>Pseudomonadota</taxon>
        <taxon>Alphaproteobacteria</taxon>
        <taxon>Rhodobacterales</taxon>
        <taxon>Roseobacteraceae</taxon>
        <taxon>Celeribacter</taxon>
    </lineage>
</organism>
<dbReference type="AlphaFoldDB" id="A0A2T5HI87"/>
<reference evidence="1 2" key="1">
    <citation type="submission" date="2018-04" db="EMBL/GenBank/DDBJ databases">
        <title>Genomic Encyclopedia of Archaeal and Bacterial Type Strains, Phase II (KMG-II): from individual species to whole genera.</title>
        <authorList>
            <person name="Goeker M."/>
        </authorList>
    </citation>
    <scope>NUCLEOTIDE SEQUENCE [LARGE SCALE GENOMIC DNA]</scope>
    <source>
        <strain evidence="1 2">DSM 100434</strain>
    </source>
</reference>
<protein>
    <recommendedName>
        <fullName evidence="3">Dihydroorotate dehydrogenase</fullName>
    </recommendedName>
</protein>
<name>A0A2T5HI87_9RHOB</name>
<dbReference type="EMBL" id="QAOH01000008">
    <property type="protein sequence ID" value="PTQ71269.1"/>
    <property type="molecule type" value="Genomic_DNA"/>
</dbReference>
<dbReference type="Proteomes" id="UP000244077">
    <property type="component" value="Unassembled WGS sequence"/>
</dbReference>
<evidence type="ECO:0008006" key="3">
    <source>
        <dbReference type="Google" id="ProtNLM"/>
    </source>
</evidence>
<evidence type="ECO:0000313" key="1">
    <source>
        <dbReference type="EMBL" id="PTQ71269.1"/>
    </source>
</evidence>
<accession>A0A2T5HI87</accession>
<sequence length="145" mass="15212">MTDRDDKRMVEFPERELEALFAEARRETMLPSGGLMERILADAEAMIDTREATEAARLKTLRGTPAKPRHPLVAAMVAALGGWRAVAGLATAGVAGLAIGLGTPAAVTSLATGAYVSGEENYDTATSGYGIDALLPSFYELAVEG</sequence>
<proteinExistence type="predicted"/>